<dbReference type="Pfam" id="PF00732">
    <property type="entry name" value="GMC_oxred_N"/>
    <property type="match status" value="1"/>
</dbReference>
<evidence type="ECO:0000256" key="2">
    <source>
        <dbReference type="ARBA" id="ARBA00010790"/>
    </source>
</evidence>
<keyword evidence="4" id="KW-0274">FAD</keyword>
<dbReference type="EMBL" id="KN837132">
    <property type="protein sequence ID" value="KIJ42090.1"/>
    <property type="molecule type" value="Genomic_DNA"/>
</dbReference>
<evidence type="ECO:0000313" key="8">
    <source>
        <dbReference type="EMBL" id="KIJ42090.1"/>
    </source>
</evidence>
<gene>
    <name evidence="8" type="ORF">M422DRAFT_254788</name>
</gene>
<dbReference type="GO" id="GO:0050660">
    <property type="term" value="F:flavin adenine dinucleotide binding"/>
    <property type="evidence" value="ECO:0007669"/>
    <property type="project" value="InterPro"/>
</dbReference>
<reference evidence="8 9" key="1">
    <citation type="submission" date="2014-06" db="EMBL/GenBank/DDBJ databases">
        <title>Evolutionary Origins and Diversification of the Mycorrhizal Mutualists.</title>
        <authorList>
            <consortium name="DOE Joint Genome Institute"/>
            <consortium name="Mycorrhizal Genomics Consortium"/>
            <person name="Kohler A."/>
            <person name="Kuo A."/>
            <person name="Nagy L.G."/>
            <person name="Floudas D."/>
            <person name="Copeland A."/>
            <person name="Barry K.W."/>
            <person name="Cichocki N."/>
            <person name="Veneault-Fourrey C."/>
            <person name="LaButti K."/>
            <person name="Lindquist E.A."/>
            <person name="Lipzen A."/>
            <person name="Lundell T."/>
            <person name="Morin E."/>
            <person name="Murat C."/>
            <person name="Riley R."/>
            <person name="Ohm R."/>
            <person name="Sun H."/>
            <person name="Tunlid A."/>
            <person name="Henrissat B."/>
            <person name="Grigoriev I.V."/>
            <person name="Hibbett D.S."/>
            <person name="Martin F."/>
        </authorList>
    </citation>
    <scope>NUCLEOTIDE SEQUENCE [LARGE SCALE GENOMIC DNA]</scope>
    <source>
        <strain evidence="8 9">SS14</strain>
    </source>
</reference>
<dbReference type="AlphaFoldDB" id="A0A0C9VU54"/>
<evidence type="ECO:0000256" key="1">
    <source>
        <dbReference type="ARBA" id="ARBA00001974"/>
    </source>
</evidence>
<evidence type="ECO:0000256" key="6">
    <source>
        <dbReference type="SAM" id="SignalP"/>
    </source>
</evidence>
<name>A0A0C9VU54_SPHS4</name>
<comment type="cofactor">
    <cofactor evidence="1">
        <name>FAD</name>
        <dbReference type="ChEBI" id="CHEBI:57692"/>
    </cofactor>
</comment>
<dbReference type="OrthoDB" id="269227at2759"/>
<evidence type="ECO:0000259" key="7">
    <source>
        <dbReference type="PROSITE" id="PS00624"/>
    </source>
</evidence>
<dbReference type="Pfam" id="PF05199">
    <property type="entry name" value="GMC_oxred_C"/>
    <property type="match status" value="1"/>
</dbReference>
<feature type="region of interest" description="Disordered" evidence="5">
    <location>
        <begin position="666"/>
        <end position="690"/>
    </location>
</feature>
<feature type="domain" description="Glucose-methanol-choline oxidoreductase N-terminal" evidence="7">
    <location>
        <begin position="308"/>
        <end position="322"/>
    </location>
</feature>
<evidence type="ECO:0000256" key="4">
    <source>
        <dbReference type="ARBA" id="ARBA00022827"/>
    </source>
</evidence>
<accession>A0A0C9VU54</accession>
<dbReference type="PANTHER" id="PTHR11552:SF147">
    <property type="entry name" value="CHOLINE DEHYDROGENASE, MITOCHONDRIAL"/>
    <property type="match status" value="1"/>
</dbReference>
<dbReference type="InterPro" id="IPR012132">
    <property type="entry name" value="GMC_OxRdtase"/>
</dbReference>
<dbReference type="Gene3D" id="3.50.50.60">
    <property type="entry name" value="FAD/NAD(P)-binding domain"/>
    <property type="match status" value="1"/>
</dbReference>
<comment type="similarity">
    <text evidence="2">Belongs to the GMC oxidoreductase family.</text>
</comment>
<dbReference type="SUPFAM" id="SSF51905">
    <property type="entry name" value="FAD/NAD(P)-binding domain"/>
    <property type="match status" value="1"/>
</dbReference>
<organism evidence="8 9">
    <name type="scientific">Sphaerobolus stellatus (strain SS14)</name>
    <dbReference type="NCBI Taxonomy" id="990650"/>
    <lineage>
        <taxon>Eukaryota</taxon>
        <taxon>Fungi</taxon>
        <taxon>Dikarya</taxon>
        <taxon>Basidiomycota</taxon>
        <taxon>Agaricomycotina</taxon>
        <taxon>Agaricomycetes</taxon>
        <taxon>Phallomycetidae</taxon>
        <taxon>Geastrales</taxon>
        <taxon>Sphaerobolaceae</taxon>
        <taxon>Sphaerobolus</taxon>
    </lineage>
</organism>
<dbReference type="InterPro" id="IPR036188">
    <property type="entry name" value="FAD/NAD-bd_sf"/>
</dbReference>
<dbReference type="Proteomes" id="UP000054279">
    <property type="component" value="Unassembled WGS sequence"/>
</dbReference>
<dbReference type="PROSITE" id="PS00624">
    <property type="entry name" value="GMC_OXRED_2"/>
    <property type="match status" value="1"/>
</dbReference>
<protein>
    <submittedName>
        <fullName evidence="8">GMC oxidoreductase</fullName>
    </submittedName>
</protein>
<dbReference type="HOGENOM" id="CLU_002865_7_2_1"/>
<dbReference type="InterPro" id="IPR007867">
    <property type="entry name" value="GMC_OxRtase_C"/>
</dbReference>
<evidence type="ECO:0000256" key="3">
    <source>
        <dbReference type="ARBA" id="ARBA00022630"/>
    </source>
</evidence>
<keyword evidence="3" id="KW-0285">Flavoprotein</keyword>
<feature type="chain" id="PRO_5002204852" evidence="6">
    <location>
        <begin position="22"/>
        <end position="726"/>
    </location>
</feature>
<proteinExistence type="inferred from homology"/>
<evidence type="ECO:0000256" key="5">
    <source>
        <dbReference type="SAM" id="MobiDB-lite"/>
    </source>
</evidence>
<evidence type="ECO:0000313" key="9">
    <source>
        <dbReference type="Proteomes" id="UP000054279"/>
    </source>
</evidence>
<dbReference type="GO" id="GO:0016614">
    <property type="term" value="F:oxidoreductase activity, acting on CH-OH group of donors"/>
    <property type="evidence" value="ECO:0007669"/>
    <property type="project" value="InterPro"/>
</dbReference>
<dbReference type="Gene3D" id="3.30.560.10">
    <property type="entry name" value="Glucose Oxidase, domain 3"/>
    <property type="match status" value="1"/>
</dbReference>
<dbReference type="SUPFAM" id="SSF54373">
    <property type="entry name" value="FAD-linked reductases, C-terminal domain"/>
    <property type="match status" value="1"/>
</dbReference>
<keyword evidence="9" id="KW-1185">Reference proteome</keyword>
<dbReference type="InterPro" id="IPR000172">
    <property type="entry name" value="GMC_OxRdtase_N"/>
</dbReference>
<feature type="signal peptide" evidence="6">
    <location>
        <begin position="1"/>
        <end position="21"/>
    </location>
</feature>
<dbReference type="PANTHER" id="PTHR11552">
    <property type="entry name" value="GLUCOSE-METHANOL-CHOLINE GMC OXIDOREDUCTASE"/>
    <property type="match status" value="1"/>
</dbReference>
<sequence>MSLSAFFSLAVTLFSVTFCSAALFTQVSQLPKTSYDFVIIGGGTAGNVLANRLSENSSVSVLVLEAGPSNEGVQDSIVPFLLRPLLDNSPYNWNFTTVPQVGLNGRQIPYVRGHILGGSSSVNFMVYSRGSAEDYDRYANFTGDPGFSWDNMQPYFRKNERWTPPVDHHNTTGQFNPAVHSFTGINGVSLNGFASPVDGRVIQTTKELPNDFPFNLDMNSGKPIGLGYIQSTIENGKRSSSATSYLGPAFINRPNLHVVVNVRVTRIIQSSKGKSPLAFNTVEVSQGTTNAAPKTQIHATKEVLLSAGSVGSPTILLNSGIGDKNDLKSLGIPSLLIGAVNSNDTLDNLSQPAAFNAALALWKNTSGGPFCINGFGETQIAWTRLPQNSPAFKTVTVDPAAGPNTPHIEVIIASNGGADPVISSSGHFLGIIPIILTPVSRGSVQLSSNDPFAAPLIDPALLKEQFDLITLREGVKQAKLFLTAPAWKDYVIGLTGPLVNATTDEEIDEVIKENASSVWHFVGTAMMTPPSASWGVVNPDFRVKGVQGLRIIDSSVFEFNELVSSDHGEEPKDPLYEEKIYLLYRLKNVEHLPLPTIEAWQELSTFTEIGRIEDFLAESDALEDILKDLRQLHTVNKVIQSDDEAAFTVKITADVNVQSELKTATAEPKGSIKESSSKTPGEILVRSSPGESTELDRTLAILGRAASLILLSYRAGEDIVKTMTVF</sequence>
<keyword evidence="6" id="KW-0732">Signal</keyword>